<dbReference type="AlphaFoldDB" id="A0A849BT05"/>
<comment type="caution">
    <text evidence="1">The sequence shown here is derived from an EMBL/GenBank/DDBJ whole genome shotgun (WGS) entry which is preliminary data.</text>
</comment>
<dbReference type="Proteomes" id="UP000555552">
    <property type="component" value="Unassembled WGS sequence"/>
</dbReference>
<gene>
    <name evidence="1" type="ORF">HLB09_16800</name>
</gene>
<evidence type="ECO:0000313" key="1">
    <source>
        <dbReference type="EMBL" id="NNH24715.1"/>
    </source>
</evidence>
<accession>A0A849BT05</accession>
<keyword evidence="2" id="KW-1185">Reference proteome</keyword>
<proteinExistence type="predicted"/>
<dbReference type="EMBL" id="JABEMA010000475">
    <property type="protein sequence ID" value="NNH24715.1"/>
    <property type="molecule type" value="Genomic_DNA"/>
</dbReference>
<name>A0A849BT05_9ACTN</name>
<reference evidence="1 2" key="1">
    <citation type="submission" date="2020-05" db="EMBL/GenBank/DDBJ databases">
        <title>MicrobeNet Type strains.</title>
        <authorList>
            <person name="Nicholson A.C."/>
        </authorList>
    </citation>
    <scope>NUCLEOTIDE SEQUENCE [LARGE SCALE GENOMIC DNA]</scope>
    <source>
        <strain evidence="1 2">JCM 14547</strain>
    </source>
</reference>
<evidence type="ECO:0008006" key="3">
    <source>
        <dbReference type="Google" id="ProtNLM"/>
    </source>
</evidence>
<evidence type="ECO:0000313" key="2">
    <source>
        <dbReference type="Proteomes" id="UP000555552"/>
    </source>
</evidence>
<feature type="non-terminal residue" evidence="1">
    <location>
        <position position="1"/>
    </location>
</feature>
<organism evidence="1 2">
    <name type="scientific">Pseudokineococcus marinus</name>
    <dbReference type="NCBI Taxonomy" id="351215"/>
    <lineage>
        <taxon>Bacteria</taxon>
        <taxon>Bacillati</taxon>
        <taxon>Actinomycetota</taxon>
        <taxon>Actinomycetes</taxon>
        <taxon>Kineosporiales</taxon>
        <taxon>Kineosporiaceae</taxon>
        <taxon>Pseudokineococcus</taxon>
    </lineage>
</organism>
<sequence length="59" mass="5935">DDLRRALARRHPALAPVLEVATVLVGEVAAGPHDPVVVGPQLAGAPLPVVDVLPPFAGG</sequence>
<protein>
    <recommendedName>
        <fullName evidence="3">ThiS family protein</fullName>
    </recommendedName>
</protein>